<dbReference type="AlphaFoldDB" id="A0A2I3GXU2"/>
<organism evidence="1 2">
    <name type="scientific">Nomascus leucogenys</name>
    <name type="common">Northern white-cheeked gibbon</name>
    <name type="synonym">Hylobates leucogenys</name>
    <dbReference type="NCBI Taxonomy" id="61853"/>
    <lineage>
        <taxon>Eukaryota</taxon>
        <taxon>Metazoa</taxon>
        <taxon>Chordata</taxon>
        <taxon>Craniata</taxon>
        <taxon>Vertebrata</taxon>
        <taxon>Euteleostomi</taxon>
        <taxon>Mammalia</taxon>
        <taxon>Eutheria</taxon>
        <taxon>Euarchontoglires</taxon>
        <taxon>Primates</taxon>
        <taxon>Haplorrhini</taxon>
        <taxon>Catarrhini</taxon>
        <taxon>Hylobatidae</taxon>
        <taxon>Nomascus</taxon>
    </lineage>
</organism>
<dbReference type="Ensembl" id="ENSNLET00000022042.2">
    <property type="protein sequence ID" value="ENSNLEP00000036188.1"/>
    <property type="gene ID" value="ENSNLEG00000017285.2"/>
</dbReference>
<proteinExistence type="predicted"/>
<evidence type="ECO:0000313" key="1">
    <source>
        <dbReference type="Ensembl" id="ENSNLEP00000036188.1"/>
    </source>
</evidence>
<accession>A0A2I3GXU2</accession>
<reference evidence="1 2" key="1">
    <citation type="submission" date="2012-10" db="EMBL/GenBank/DDBJ databases">
        <authorList>
            <consortium name="Gibbon Genome Sequencing Consortium"/>
        </authorList>
    </citation>
    <scope>NUCLEOTIDE SEQUENCE [LARGE SCALE GENOMIC DNA]</scope>
</reference>
<dbReference type="EMBL" id="ADFV01002281">
    <property type="status" value="NOT_ANNOTATED_CDS"/>
    <property type="molecule type" value="Genomic_DNA"/>
</dbReference>
<protein>
    <submittedName>
        <fullName evidence="1">Uncharacterized protein</fullName>
    </submittedName>
</protein>
<evidence type="ECO:0000313" key="2">
    <source>
        <dbReference type="Proteomes" id="UP000001073"/>
    </source>
</evidence>
<dbReference type="OMA" id="SFPSTWC"/>
<dbReference type="Proteomes" id="UP000001073">
    <property type="component" value="Chromosome 11"/>
</dbReference>
<dbReference type="GeneTree" id="ENSGT01050000245729"/>
<reference evidence="1" key="3">
    <citation type="submission" date="2025-09" db="UniProtKB">
        <authorList>
            <consortium name="Ensembl"/>
        </authorList>
    </citation>
    <scope>IDENTIFICATION</scope>
</reference>
<keyword evidence="2" id="KW-1185">Reference proteome</keyword>
<dbReference type="InParanoid" id="A0A2I3GXU2"/>
<name>A0A2I3GXU2_NOMLE</name>
<reference evidence="1" key="2">
    <citation type="submission" date="2025-08" db="UniProtKB">
        <authorList>
            <consortium name="Ensembl"/>
        </authorList>
    </citation>
    <scope>IDENTIFICATION</scope>
</reference>
<sequence>MSWISFSFHTGQHTPPISTLWFRDFHWSLTFPQFTIFFSPQGVPSLMSPSGIKCTLKKGAGWIFKRWGALRLDAEGSSPSYSQPICSTRHTEEDCCFSFRWSFPSTWC</sequence>